<reference evidence="1" key="1">
    <citation type="journal article" date="2005" name="Proc. Natl. Acad. Sci. U.S.A.">
        <title>The psychrophilic lifestyle as revealed by the genome sequence of Colwellia psychrerythraea 34H through genomic and proteomic analyses.</title>
        <authorList>
            <person name="Methe B.A."/>
            <person name="Nelson K.E."/>
            <person name="Deming J.W."/>
            <person name="Momen B."/>
            <person name="Melamud E."/>
            <person name="Zhang X."/>
            <person name="Moult J."/>
            <person name="Madupu R."/>
            <person name="Nelson W.C."/>
            <person name="Dodson R.J."/>
            <person name="Brinkac L.M."/>
            <person name="Daugherty S.C."/>
            <person name="Durkin A.S."/>
            <person name="DeBoy R.T."/>
            <person name="Kolonay J.F."/>
            <person name="Sullivan S.A."/>
            <person name="Zhou L."/>
            <person name="Davidsen T.M."/>
            <person name="Wu M."/>
            <person name="Huston A.L."/>
            <person name="Lewis M."/>
            <person name="Weaver B."/>
            <person name="Weidman J.F."/>
            <person name="Khouri H."/>
            <person name="Utterback T.R."/>
            <person name="Feldblyum T.V."/>
            <person name="Fraser C.M."/>
        </authorList>
    </citation>
    <scope>NUCLEOTIDE SEQUENCE [LARGE SCALE GENOMIC DNA]</scope>
    <source>
        <strain evidence="1">34H</strain>
    </source>
</reference>
<gene>
    <name evidence="1" type="ordered locus">CPS_3553</name>
</gene>
<sequence>MSAANCHGGALAESGHVNLSGLKFVHIKADLITVEFLA</sequence>
<dbReference type="EMBL" id="CP000083">
    <property type="protein sequence ID" value="AAZ25082.1"/>
    <property type="molecule type" value="Genomic_DNA"/>
</dbReference>
<dbReference type="KEGG" id="cps:CPS_3553"/>
<dbReference type="HOGENOM" id="CLU_3326862_0_0_6"/>
<dbReference type="Proteomes" id="UP000000547">
    <property type="component" value="Chromosome"/>
</dbReference>
<evidence type="ECO:0000313" key="2">
    <source>
        <dbReference type="Proteomes" id="UP000000547"/>
    </source>
</evidence>
<organism evidence="1 2">
    <name type="scientific">Colwellia psychrerythraea (strain 34H / ATCC BAA-681)</name>
    <name type="common">Vibrio psychroerythus</name>
    <dbReference type="NCBI Taxonomy" id="167879"/>
    <lineage>
        <taxon>Bacteria</taxon>
        <taxon>Pseudomonadati</taxon>
        <taxon>Pseudomonadota</taxon>
        <taxon>Gammaproteobacteria</taxon>
        <taxon>Alteromonadales</taxon>
        <taxon>Colwelliaceae</taxon>
        <taxon>Colwellia</taxon>
    </lineage>
</organism>
<dbReference type="STRING" id="167879.CPS_3553"/>
<evidence type="ECO:0000313" key="1">
    <source>
        <dbReference type="EMBL" id="AAZ25082.1"/>
    </source>
</evidence>
<proteinExistence type="predicted"/>
<dbReference type="AlphaFoldDB" id="Q47Y93"/>
<name>Q47Y93_COLP3</name>
<accession>Q47Y93</accession>
<protein>
    <submittedName>
        <fullName evidence="1">Uncharacterized protein</fullName>
    </submittedName>
</protein>